<protein>
    <submittedName>
        <fullName evidence="1">Uncharacterized protein</fullName>
    </submittedName>
</protein>
<keyword evidence="2" id="KW-1185">Reference proteome</keyword>
<evidence type="ECO:0000313" key="2">
    <source>
        <dbReference type="Proteomes" id="UP001589810"/>
    </source>
</evidence>
<accession>A0ABV6MKF1</accession>
<sequence length="130" mass="14487">MALLLGDKNTFAAEVGDPDGPDLRRVDLWVAGQWLTCDDNTVYVPQFRLSVAGTLDGLNDSEHHALSWGPTTDNVQSYLYRNGDNTAITAQFWREDHLRAHPEHAGVVFTAEIPTDELIDILERLVTALQ</sequence>
<name>A0ABV6MKF1_9PSEU</name>
<dbReference type="Proteomes" id="UP001589810">
    <property type="component" value="Unassembled WGS sequence"/>
</dbReference>
<proteinExistence type="predicted"/>
<gene>
    <name evidence="1" type="ORF">ACFFH7_04745</name>
</gene>
<evidence type="ECO:0000313" key="1">
    <source>
        <dbReference type="EMBL" id="MFC0540773.1"/>
    </source>
</evidence>
<dbReference type="EMBL" id="JBHLUD010000001">
    <property type="protein sequence ID" value="MFC0540773.1"/>
    <property type="molecule type" value="Genomic_DNA"/>
</dbReference>
<organism evidence="1 2">
    <name type="scientific">Kutzneria chonburiensis</name>
    <dbReference type="NCBI Taxonomy" id="1483604"/>
    <lineage>
        <taxon>Bacteria</taxon>
        <taxon>Bacillati</taxon>
        <taxon>Actinomycetota</taxon>
        <taxon>Actinomycetes</taxon>
        <taxon>Pseudonocardiales</taxon>
        <taxon>Pseudonocardiaceae</taxon>
        <taxon>Kutzneria</taxon>
    </lineage>
</organism>
<comment type="caution">
    <text evidence="1">The sequence shown here is derived from an EMBL/GenBank/DDBJ whole genome shotgun (WGS) entry which is preliminary data.</text>
</comment>
<dbReference type="RefSeq" id="WP_273939617.1">
    <property type="nucleotide sequence ID" value="NZ_CP097263.1"/>
</dbReference>
<reference evidence="1 2" key="1">
    <citation type="submission" date="2024-09" db="EMBL/GenBank/DDBJ databases">
        <authorList>
            <person name="Sun Q."/>
            <person name="Mori K."/>
        </authorList>
    </citation>
    <scope>NUCLEOTIDE SEQUENCE [LARGE SCALE GENOMIC DNA]</scope>
    <source>
        <strain evidence="1 2">TBRC 1432</strain>
    </source>
</reference>